<feature type="transmembrane region" description="Helical" evidence="8">
    <location>
        <begin position="371"/>
        <end position="391"/>
    </location>
</feature>
<gene>
    <name evidence="10" type="ORF">NM125_12000</name>
</gene>
<keyword evidence="5 8" id="KW-0472">Membrane</keyword>
<proteinExistence type="predicted"/>
<name>A0A9X2REY7_9BACT</name>
<evidence type="ECO:0000256" key="7">
    <source>
        <dbReference type="SAM" id="MobiDB-lite"/>
    </source>
</evidence>
<dbReference type="GO" id="GO:0004713">
    <property type="term" value="F:protein tyrosine kinase activity"/>
    <property type="evidence" value="ECO:0007669"/>
    <property type="project" value="TreeGrafter"/>
</dbReference>
<keyword evidence="11" id="KW-1185">Reference proteome</keyword>
<dbReference type="EMBL" id="JANDBC010000002">
    <property type="protein sequence ID" value="MCP9292300.1"/>
    <property type="molecule type" value="Genomic_DNA"/>
</dbReference>
<dbReference type="GO" id="GO:0005886">
    <property type="term" value="C:plasma membrane"/>
    <property type="evidence" value="ECO:0007669"/>
    <property type="project" value="UniProtKB-SubCell"/>
</dbReference>
<dbReference type="Proteomes" id="UP001139125">
    <property type="component" value="Unassembled WGS sequence"/>
</dbReference>
<evidence type="ECO:0000313" key="11">
    <source>
        <dbReference type="Proteomes" id="UP001139125"/>
    </source>
</evidence>
<keyword evidence="3 8" id="KW-0812">Transmembrane</keyword>
<feature type="transmembrane region" description="Helical" evidence="8">
    <location>
        <begin position="62"/>
        <end position="81"/>
    </location>
</feature>
<feature type="domain" description="Polysaccharide chain length determinant N-terminal" evidence="9">
    <location>
        <begin position="45"/>
        <end position="147"/>
    </location>
</feature>
<protein>
    <submittedName>
        <fullName evidence="10">Wzz/FepE/Etk N-terminal domain-containing protein</fullName>
    </submittedName>
</protein>
<feature type="compositionally biased region" description="Basic and acidic residues" evidence="7">
    <location>
        <begin position="10"/>
        <end position="22"/>
    </location>
</feature>
<evidence type="ECO:0000313" key="10">
    <source>
        <dbReference type="EMBL" id="MCP9292300.1"/>
    </source>
</evidence>
<evidence type="ECO:0000259" key="9">
    <source>
        <dbReference type="Pfam" id="PF02706"/>
    </source>
</evidence>
<dbReference type="InterPro" id="IPR050445">
    <property type="entry name" value="Bact_polysacc_biosynth/exp"/>
</dbReference>
<keyword evidence="6" id="KW-0175">Coiled coil</keyword>
<evidence type="ECO:0000256" key="2">
    <source>
        <dbReference type="ARBA" id="ARBA00022475"/>
    </source>
</evidence>
<evidence type="ECO:0000256" key="3">
    <source>
        <dbReference type="ARBA" id="ARBA00022692"/>
    </source>
</evidence>
<dbReference type="PANTHER" id="PTHR32309:SF13">
    <property type="entry name" value="FERRIC ENTEROBACTIN TRANSPORT PROTEIN FEPE"/>
    <property type="match status" value="1"/>
</dbReference>
<keyword evidence="2" id="KW-1003">Cell membrane</keyword>
<dbReference type="AlphaFoldDB" id="A0A9X2REY7"/>
<dbReference type="InterPro" id="IPR003856">
    <property type="entry name" value="LPS_length_determ_N"/>
</dbReference>
<evidence type="ECO:0000256" key="1">
    <source>
        <dbReference type="ARBA" id="ARBA00004651"/>
    </source>
</evidence>
<dbReference type="RefSeq" id="WP_255135181.1">
    <property type="nucleotide sequence ID" value="NZ_JANDBC010000002.1"/>
</dbReference>
<evidence type="ECO:0000256" key="6">
    <source>
        <dbReference type="SAM" id="Coils"/>
    </source>
</evidence>
<sequence>MSEENNSNQEHGDNKPGKKKSPENFPIQEYRLVPADHGYEGYEEDEIDLIELAKTIWDNRKIIYRFVAVGVVLGVLVALLSPKEYVSDATLMPEYAKEGDLGGASSLIQQYGGLIGLSGGTYNASSNAIRVDLYPKIVQSLSFQDKLARQQFYFPDYDTTTSIYNYYLEVQTPGVLGYLKMFTVGLPGTIIGAFKSEEETVSTGVSNQDEIVELTKNEMDVIEVLRQRVSASLDEESGVVTVRAQMSNPKLAASVAKFTIDELTEYLVEYRTEKVIRDLDFIEEQLNDARERFREAQLELADFDDSNQGNLTARAQTERQRLQSEYDIAFNLYNSLTQQFEEAKLKVQEETPVFKVLQPVQVPVNDETSGAMVLVVFVMLSGIASIGWIFVRQFLASNPFGSES</sequence>
<comment type="subcellular location">
    <subcellularLocation>
        <location evidence="1">Cell membrane</location>
        <topology evidence="1">Multi-pass membrane protein</topology>
    </subcellularLocation>
</comment>
<evidence type="ECO:0000256" key="8">
    <source>
        <dbReference type="SAM" id="Phobius"/>
    </source>
</evidence>
<evidence type="ECO:0000256" key="5">
    <source>
        <dbReference type="ARBA" id="ARBA00023136"/>
    </source>
</evidence>
<comment type="caution">
    <text evidence="10">The sequence shown here is derived from an EMBL/GenBank/DDBJ whole genome shotgun (WGS) entry which is preliminary data.</text>
</comment>
<accession>A0A9X2REY7</accession>
<organism evidence="10 11">
    <name type="scientific">Gracilimonas sediminicola</name>
    <dbReference type="NCBI Taxonomy" id="2952158"/>
    <lineage>
        <taxon>Bacteria</taxon>
        <taxon>Pseudomonadati</taxon>
        <taxon>Balneolota</taxon>
        <taxon>Balneolia</taxon>
        <taxon>Balneolales</taxon>
        <taxon>Balneolaceae</taxon>
        <taxon>Gracilimonas</taxon>
    </lineage>
</organism>
<feature type="region of interest" description="Disordered" evidence="7">
    <location>
        <begin position="1"/>
        <end position="26"/>
    </location>
</feature>
<dbReference type="PANTHER" id="PTHR32309">
    <property type="entry name" value="TYROSINE-PROTEIN KINASE"/>
    <property type="match status" value="1"/>
</dbReference>
<evidence type="ECO:0000256" key="4">
    <source>
        <dbReference type="ARBA" id="ARBA00022989"/>
    </source>
</evidence>
<dbReference type="Pfam" id="PF02706">
    <property type="entry name" value="Wzz"/>
    <property type="match status" value="1"/>
</dbReference>
<keyword evidence="4 8" id="KW-1133">Transmembrane helix</keyword>
<feature type="coiled-coil region" evidence="6">
    <location>
        <begin position="272"/>
        <end position="306"/>
    </location>
</feature>
<reference evidence="10" key="1">
    <citation type="submission" date="2022-06" db="EMBL/GenBank/DDBJ databases">
        <title>Gracilimonas sp. CAU 1638 isolated from sea sediment.</title>
        <authorList>
            <person name="Kim W."/>
        </authorList>
    </citation>
    <scope>NUCLEOTIDE SEQUENCE</scope>
    <source>
        <strain evidence="10">CAU 1638</strain>
    </source>
</reference>